<proteinExistence type="predicted"/>
<name>A0A9W9LZW2_9EURO</name>
<protein>
    <submittedName>
        <fullName evidence="1">Uncharacterized protein</fullName>
    </submittedName>
</protein>
<reference evidence="1" key="1">
    <citation type="submission" date="2022-11" db="EMBL/GenBank/DDBJ databases">
        <authorList>
            <person name="Petersen C."/>
        </authorList>
    </citation>
    <scope>NUCLEOTIDE SEQUENCE</scope>
    <source>
        <strain evidence="1">IBT 21917</strain>
    </source>
</reference>
<evidence type="ECO:0000313" key="2">
    <source>
        <dbReference type="Proteomes" id="UP001146351"/>
    </source>
</evidence>
<gene>
    <name evidence="1" type="ORF">N7492_001614</name>
</gene>
<accession>A0A9W9LZW2</accession>
<sequence>MNDFVERTRPWETYSDLKPLRENEDVSKDPYASPEDLRSAHYLDYQWLTLRFTGSEDASKPHTRAFLTDSVPLCPDLLTGEVSVAFGLAKRRRLQNEYKSHRYIPATIFSASDRQLRIIQSWHDKQDPKVLHIRRSPILDFRDGSRGNWKDWIAALCWVAGKPVGDTKNGNET</sequence>
<dbReference type="EMBL" id="JAPQKO010000001">
    <property type="protein sequence ID" value="KAJ5183998.1"/>
    <property type="molecule type" value="Genomic_DNA"/>
</dbReference>
<reference evidence="1" key="2">
    <citation type="journal article" date="2023" name="IMA Fungus">
        <title>Comparative genomic study of the Penicillium genus elucidates a diverse pangenome and 15 lateral gene transfer events.</title>
        <authorList>
            <person name="Petersen C."/>
            <person name="Sorensen T."/>
            <person name="Nielsen M.R."/>
            <person name="Sondergaard T.E."/>
            <person name="Sorensen J.L."/>
            <person name="Fitzpatrick D.A."/>
            <person name="Frisvad J.C."/>
            <person name="Nielsen K.L."/>
        </authorList>
    </citation>
    <scope>NUCLEOTIDE SEQUENCE</scope>
    <source>
        <strain evidence="1">IBT 21917</strain>
    </source>
</reference>
<comment type="caution">
    <text evidence="1">The sequence shown here is derived from an EMBL/GenBank/DDBJ whole genome shotgun (WGS) entry which is preliminary data.</text>
</comment>
<dbReference type="AlphaFoldDB" id="A0A9W9LZW2"/>
<keyword evidence="2" id="KW-1185">Reference proteome</keyword>
<evidence type="ECO:0000313" key="1">
    <source>
        <dbReference type="EMBL" id="KAJ5183998.1"/>
    </source>
</evidence>
<dbReference type="Proteomes" id="UP001146351">
    <property type="component" value="Unassembled WGS sequence"/>
</dbReference>
<dbReference type="OrthoDB" id="4870109at2759"/>
<organism evidence="1 2">
    <name type="scientific">Penicillium capsulatum</name>
    <dbReference type="NCBI Taxonomy" id="69766"/>
    <lineage>
        <taxon>Eukaryota</taxon>
        <taxon>Fungi</taxon>
        <taxon>Dikarya</taxon>
        <taxon>Ascomycota</taxon>
        <taxon>Pezizomycotina</taxon>
        <taxon>Eurotiomycetes</taxon>
        <taxon>Eurotiomycetidae</taxon>
        <taxon>Eurotiales</taxon>
        <taxon>Aspergillaceae</taxon>
        <taxon>Penicillium</taxon>
    </lineage>
</organism>